<accession>A0ACB8APL1</accession>
<organism evidence="1 2">
    <name type="scientific">Hygrophoropsis aurantiaca</name>
    <dbReference type="NCBI Taxonomy" id="72124"/>
    <lineage>
        <taxon>Eukaryota</taxon>
        <taxon>Fungi</taxon>
        <taxon>Dikarya</taxon>
        <taxon>Basidiomycota</taxon>
        <taxon>Agaricomycotina</taxon>
        <taxon>Agaricomycetes</taxon>
        <taxon>Agaricomycetidae</taxon>
        <taxon>Boletales</taxon>
        <taxon>Coniophorineae</taxon>
        <taxon>Hygrophoropsidaceae</taxon>
        <taxon>Hygrophoropsis</taxon>
    </lineage>
</organism>
<proteinExistence type="predicted"/>
<reference evidence="1" key="1">
    <citation type="journal article" date="2021" name="New Phytol.">
        <title>Evolutionary innovations through gain and loss of genes in the ectomycorrhizal Boletales.</title>
        <authorList>
            <person name="Wu G."/>
            <person name="Miyauchi S."/>
            <person name="Morin E."/>
            <person name="Kuo A."/>
            <person name="Drula E."/>
            <person name="Varga T."/>
            <person name="Kohler A."/>
            <person name="Feng B."/>
            <person name="Cao Y."/>
            <person name="Lipzen A."/>
            <person name="Daum C."/>
            <person name="Hundley H."/>
            <person name="Pangilinan J."/>
            <person name="Johnson J."/>
            <person name="Barry K."/>
            <person name="LaButti K."/>
            <person name="Ng V."/>
            <person name="Ahrendt S."/>
            <person name="Min B."/>
            <person name="Choi I.G."/>
            <person name="Park H."/>
            <person name="Plett J.M."/>
            <person name="Magnuson J."/>
            <person name="Spatafora J.W."/>
            <person name="Nagy L.G."/>
            <person name="Henrissat B."/>
            <person name="Grigoriev I.V."/>
            <person name="Yang Z.L."/>
            <person name="Xu J."/>
            <person name="Martin F.M."/>
        </authorList>
    </citation>
    <scope>NUCLEOTIDE SEQUENCE</scope>
    <source>
        <strain evidence="1">ATCC 28755</strain>
    </source>
</reference>
<evidence type="ECO:0000313" key="2">
    <source>
        <dbReference type="Proteomes" id="UP000790377"/>
    </source>
</evidence>
<gene>
    <name evidence="1" type="ORF">BJ138DRAFT_241570</name>
</gene>
<dbReference type="EMBL" id="MU267606">
    <property type="protein sequence ID" value="KAH7914958.1"/>
    <property type="molecule type" value="Genomic_DNA"/>
</dbReference>
<dbReference type="Proteomes" id="UP000790377">
    <property type="component" value="Unassembled WGS sequence"/>
</dbReference>
<name>A0ACB8APL1_9AGAM</name>
<comment type="caution">
    <text evidence="1">The sequence shown here is derived from an EMBL/GenBank/DDBJ whole genome shotgun (WGS) entry which is preliminary data.</text>
</comment>
<evidence type="ECO:0000313" key="1">
    <source>
        <dbReference type="EMBL" id="KAH7914958.1"/>
    </source>
</evidence>
<sequence>MCSTFASYLQSVKSTRFMVATEDKRKKPPTYQHLPINRAKKLKQSWVVAKKIKSQWRAQKKKEGLPSRSVSNQDPQIRDDDTQSTKSEKDTDKFAPLKKSMGRSGPTQEPSAKISLREFSRQAYSPRSFHTQKSDSFRQPRDSRNSNGGRREGKRDPRDTGRIKGQPDMGLRMAAMLEKIKRDFT</sequence>
<keyword evidence="2" id="KW-1185">Reference proteome</keyword>
<protein>
    <submittedName>
        <fullName evidence="1">Uncharacterized protein</fullName>
    </submittedName>
</protein>